<proteinExistence type="predicted"/>
<sequence length="181" mass="19359">MSTSAEDLLIIYEAEAEQWASYLRSIVTGPVPEEGICCYDIATVTSKREDFLALGRYRCKLLVLSRGLLEGLCPLRRFFLARVLRPAAGVVVLLCGVESLAPLLEAVPVADGCLQVSSEQDAQVYLTAVTDIVQRGAQATVDIGALTARAAGLELVQDGKRLSAAAPPARPHMLVLPARVP</sequence>
<dbReference type="InterPro" id="IPR035897">
    <property type="entry name" value="Toll_tir_struct_dom_sf"/>
</dbReference>
<protein>
    <recommendedName>
        <fullName evidence="1">PIK3AP1 Toll/interleukin-1 receptor domain-containing protein</fullName>
    </recommendedName>
</protein>
<comment type="caution">
    <text evidence="2">The sequence shown here is derived from an EMBL/GenBank/DDBJ whole genome shotgun (WGS) entry which is preliminary data.</text>
</comment>
<dbReference type="InterPro" id="IPR052446">
    <property type="entry name" value="B-cell_PI3K-Signaling_Adptrs"/>
</dbReference>
<keyword evidence="3" id="KW-1185">Reference proteome</keyword>
<dbReference type="EMBL" id="JAINUG010000095">
    <property type="protein sequence ID" value="KAJ8397863.1"/>
    <property type="molecule type" value="Genomic_DNA"/>
</dbReference>
<dbReference type="GO" id="GO:0050869">
    <property type="term" value="P:negative regulation of B cell activation"/>
    <property type="evidence" value="ECO:0007669"/>
    <property type="project" value="TreeGrafter"/>
</dbReference>
<evidence type="ECO:0000313" key="3">
    <source>
        <dbReference type="Proteomes" id="UP001221898"/>
    </source>
</evidence>
<dbReference type="GO" id="GO:0042113">
    <property type="term" value="P:B cell activation"/>
    <property type="evidence" value="ECO:0007669"/>
    <property type="project" value="TreeGrafter"/>
</dbReference>
<gene>
    <name evidence="2" type="ORF">AAFF_G00435520</name>
</gene>
<dbReference type="Gene3D" id="3.40.50.10140">
    <property type="entry name" value="Toll/interleukin-1 receptor homology (TIR) domain"/>
    <property type="match status" value="1"/>
</dbReference>
<accession>A0AAD7S8Q9</accession>
<dbReference type="Pfam" id="PF18567">
    <property type="entry name" value="TIR_3"/>
    <property type="match status" value="1"/>
</dbReference>
<feature type="domain" description="PIK3AP1 Toll/interleukin-1 receptor" evidence="1">
    <location>
        <begin position="7"/>
        <end position="133"/>
    </location>
</feature>
<evidence type="ECO:0000259" key="1">
    <source>
        <dbReference type="Pfam" id="PF18567"/>
    </source>
</evidence>
<dbReference type="GO" id="GO:1990782">
    <property type="term" value="F:protein tyrosine kinase binding"/>
    <property type="evidence" value="ECO:0007669"/>
    <property type="project" value="TreeGrafter"/>
</dbReference>
<reference evidence="2" key="1">
    <citation type="journal article" date="2023" name="Science">
        <title>Genome structures resolve the early diversification of teleost fishes.</title>
        <authorList>
            <person name="Parey E."/>
            <person name="Louis A."/>
            <person name="Montfort J."/>
            <person name="Bouchez O."/>
            <person name="Roques C."/>
            <person name="Iampietro C."/>
            <person name="Lluch J."/>
            <person name="Castinel A."/>
            <person name="Donnadieu C."/>
            <person name="Desvignes T."/>
            <person name="Floi Bucao C."/>
            <person name="Jouanno E."/>
            <person name="Wen M."/>
            <person name="Mejri S."/>
            <person name="Dirks R."/>
            <person name="Jansen H."/>
            <person name="Henkel C."/>
            <person name="Chen W.J."/>
            <person name="Zahm M."/>
            <person name="Cabau C."/>
            <person name="Klopp C."/>
            <person name="Thompson A.W."/>
            <person name="Robinson-Rechavi M."/>
            <person name="Braasch I."/>
            <person name="Lecointre G."/>
            <person name="Bobe J."/>
            <person name="Postlethwait J.H."/>
            <person name="Berthelot C."/>
            <person name="Roest Crollius H."/>
            <person name="Guiguen Y."/>
        </authorList>
    </citation>
    <scope>NUCLEOTIDE SEQUENCE</scope>
    <source>
        <strain evidence="2">NC1722</strain>
    </source>
</reference>
<dbReference type="GO" id="GO:0005102">
    <property type="term" value="F:signaling receptor binding"/>
    <property type="evidence" value="ECO:0007669"/>
    <property type="project" value="TreeGrafter"/>
</dbReference>
<organism evidence="2 3">
    <name type="scientific">Aldrovandia affinis</name>
    <dbReference type="NCBI Taxonomy" id="143900"/>
    <lineage>
        <taxon>Eukaryota</taxon>
        <taxon>Metazoa</taxon>
        <taxon>Chordata</taxon>
        <taxon>Craniata</taxon>
        <taxon>Vertebrata</taxon>
        <taxon>Euteleostomi</taxon>
        <taxon>Actinopterygii</taxon>
        <taxon>Neopterygii</taxon>
        <taxon>Teleostei</taxon>
        <taxon>Notacanthiformes</taxon>
        <taxon>Halosauridae</taxon>
        <taxon>Aldrovandia</taxon>
    </lineage>
</organism>
<dbReference type="InterPro" id="IPR041340">
    <property type="entry name" value="PIK3AP1_TIR"/>
</dbReference>
<dbReference type="GO" id="GO:0051898">
    <property type="term" value="P:negative regulation of phosphatidylinositol 3-kinase/protein kinase B signal transduction"/>
    <property type="evidence" value="ECO:0007669"/>
    <property type="project" value="TreeGrafter"/>
</dbReference>
<evidence type="ECO:0000313" key="2">
    <source>
        <dbReference type="EMBL" id="KAJ8397863.1"/>
    </source>
</evidence>
<dbReference type="Proteomes" id="UP001221898">
    <property type="component" value="Unassembled WGS sequence"/>
</dbReference>
<name>A0AAD7S8Q9_9TELE</name>
<dbReference type="AlphaFoldDB" id="A0AAD7S8Q9"/>
<dbReference type="PANTHER" id="PTHR16267">
    <property type="entry name" value="BANK1/PIK3AP1 FAMILY MEMBER"/>
    <property type="match status" value="1"/>
</dbReference>
<dbReference type="PANTHER" id="PTHR16267:SF13">
    <property type="entry name" value="B-CELL SCAFFOLD PROTEIN WITH ANKYRIN REPEATS"/>
    <property type="match status" value="1"/>
</dbReference>